<dbReference type="OrthoDB" id="4772757at2759"/>
<evidence type="ECO:0000256" key="3">
    <source>
        <dbReference type="PROSITE-ProRule" id="PRU00023"/>
    </source>
</evidence>
<dbReference type="PROSITE" id="PS50088">
    <property type="entry name" value="ANK_REPEAT"/>
    <property type="match status" value="1"/>
</dbReference>
<evidence type="ECO:0000313" key="5">
    <source>
        <dbReference type="Proteomes" id="UP001149074"/>
    </source>
</evidence>
<comment type="caution">
    <text evidence="4">The sequence shown here is derived from an EMBL/GenBank/DDBJ whole genome shotgun (WGS) entry which is preliminary data.</text>
</comment>
<proteinExistence type="predicted"/>
<dbReference type="Gene3D" id="1.25.40.20">
    <property type="entry name" value="Ankyrin repeat-containing domain"/>
    <property type="match status" value="1"/>
</dbReference>
<feature type="repeat" description="ANK" evidence="3">
    <location>
        <begin position="1"/>
        <end position="30"/>
    </location>
</feature>
<gene>
    <name evidence="4" type="ORF">N7532_008557</name>
</gene>
<evidence type="ECO:0000313" key="4">
    <source>
        <dbReference type="EMBL" id="KAJ5089873.1"/>
    </source>
</evidence>
<name>A0A9W9EXK5_9EURO</name>
<dbReference type="InterPro" id="IPR036770">
    <property type="entry name" value="Ankyrin_rpt-contain_sf"/>
</dbReference>
<reference evidence="4" key="1">
    <citation type="submission" date="2022-11" db="EMBL/GenBank/DDBJ databases">
        <authorList>
            <person name="Petersen C."/>
        </authorList>
    </citation>
    <scope>NUCLEOTIDE SEQUENCE</scope>
    <source>
        <strain evidence="4">IBT 30761</strain>
    </source>
</reference>
<keyword evidence="2 3" id="KW-0040">ANK repeat</keyword>
<sequence length="85" mass="9126">MPLKWAASEGHMDMVKLYLDKGAAVDARGLGGWTPLAAASSDSHLKIVDLVEKGADLTIPDSDGQTTLFRACQSKDDDLQSLSFF</sequence>
<dbReference type="RefSeq" id="XP_056471855.1">
    <property type="nucleotide sequence ID" value="XM_056621049.1"/>
</dbReference>
<dbReference type="PROSITE" id="PS50297">
    <property type="entry name" value="ANK_REP_REGION"/>
    <property type="match status" value="1"/>
</dbReference>
<protein>
    <submittedName>
        <fullName evidence="4">Uncharacterized protein</fullName>
    </submittedName>
</protein>
<dbReference type="PANTHER" id="PTHR24171">
    <property type="entry name" value="ANKYRIN REPEAT DOMAIN-CONTAINING PROTEIN 39-RELATED"/>
    <property type="match status" value="1"/>
</dbReference>
<dbReference type="Pfam" id="PF12796">
    <property type="entry name" value="Ank_2"/>
    <property type="match status" value="1"/>
</dbReference>
<dbReference type="InterPro" id="IPR002110">
    <property type="entry name" value="Ankyrin_rpt"/>
</dbReference>
<keyword evidence="1" id="KW-0677">Repeat</keyword>
<accession>A0A9W9EXK5</accession>
<dbReference type="SUPFAM" id="SSF48403">
    <property type="entry name" value="Ankyrin repeat"/>
    <property type="match status" value="1"/>
</dbReference>
<organism evidence="4 5">
    <name type="scientific">Penicillium argentinense</name>
    <dbReference type="NCBI Taxonomy" id="1131581"/>
    <lineage>
        <taxon>Eukaryota</taxon>
        <taxon>Fungi</taxon>
        <taxon>Dikarya</taxon>
        <taxon>Ascomycota</taxon>
        <taxon>Pezizomycotina</taxon>
        <taxon>Eurotiomycetes</taxon>
        <taxon>Eurotiomycetidae</taxon>
        <taxon>Eurotiales</taxon>
        <taxon>Aspergillaceae</taxon>
        <taxon>Penicillium</taxon>
    </lineage>
</organism>
<keyword evidence="5" id="KW-1185">Reference proteome</keyword>
<dbReference type="GeneID" id="81360028"/>
<reference evidence="4" key="2">
    <citation type="journal article" date="2023" name="IMA Fungus">
        <title>Comparative genomic study of the Penicillium genus elucidates a diverse pangenome and 15 lateral gene transfer events.</title>
        <authorList>
            <person name="Petersen C."/>
            <person name="Sorensen T."/>
            <person name="Nielsen M.R."/>
            <person name="Sondergaard T.E."/>
            <person name="Sorensen J.L."/>
            <person name="Fitzpatrick D.A."/>
            <person name="Frisvad J.C."/>
            <person name="Nielsen K.L."/>
        </authorList>
    </citation>
    <scope>NUCLEOTIDE SEQUENCE</scope>
    <source>
        <strain evidence="4">IBT 30761</strain>
    </source>
</reference>
<dbReference type="EMBL" id="JAPQKI010000009">
    <property type="protein sequence ID" value="KAJ5089873.1"/>
    <property type="molecule type" value="Genomic_DNA"/>
</dbReference>
<evidence type="ECO:0000256" key="2">
    <source>
        <dbReference type="ARBA" id="ARBA00023043"/>
    </source>
</evidence>
<dbReference type="Proteomes" id="UP001149074">
    <property type="component" value="Unassembled WGS sequence"/>
</dbReference>
<evidence type="ECO:0000256" key="1">
    <source>
        <dbReference type="ARBA" id="ARBA00022737"/>
    </source>
</evidence>
<dbReference type="AlphaFoldDB" id="A0A9W9EXK5"/>